<dbReference type="Proteomes" id="UP001385951">
    <property type="component" value="Unassembled WGS sequence"/>
</dbReference>
<name>A0AAW0GR36_9APHY</name>
<dbReference type="Gene3D" id="2.60.120.10">
    <property type="entry name" value="Jelly Rolls"/>
    <property type="match status" value="1"/>
</dbReference>
<reference evidence="2 3" key="1">
    <citation type="submission" date="2022-09" db="EMBL/GenBank/DDBJ databases">
        <authorList>
            <person name="Palmer J.M."/>
        </authorList>
    </citation>
    <scope>NUCLEOTIDE SEQUENCE [LARGE SCALE GENOMIC DNA]</scope>
    <source>
        <strain evidence="2 3">DSM 7382</strain>
    </source>
</reference>
<gene>
    <name evidence="2" type="ORF">QCA50_005424</name>
</gene>
<protein>
    <recommendedName>
        <fullName evidence="4">(S)-ureidoglycine aminohydrolase cupin domain-containing protein</fullName>
    </recommendedName>
</protein>
<dbReference type="InterPro" id="IPR014710">
    <property type="entry name" value="RmlC-like_jellyroll"/>
</dbReference>
<evidence type="ECO:0000313" key="2">
    <source>
        <dbReference type="EMBL" id="KAK7692019.1"/>
    </source>
</evidence>
<comment type="caution">
    <text evidence="2">The sequence shown here is derived from an EMBL/GenBank/DDBJ whole genome shotgun (WGS) entry which is preliminary data.</text>
</comment>
<feature type="region of interest" description="Disordered" evidence="1">
    <location>
        <begin position="1"/>
        <end position="30"/>
    </location>
</feature>
<feature type="compositionally biased region" description="Low complexity" evidence="1">
    <location>
        <begin position="12"/>
        <end position="25"/>
    </location>
</feature>
<sequence length="208" mass="23025">MSGGLLRNRKVSSLSLSTPSTMSPSAPKQATIDNSIGKAVILPSSSMPFVHWEKWGSSVVHNVYHTNDTAGVLGHKPDGQLVDEIKRNRGTIGRDRPPTRTLDMEPGMKTSPLWSWSIDYGVVLKGNVLVDLVDGESREVKEGELILPRGSVLTWKNMSTEWCKICFVLKEPSQDSHSTLPDNFDHGGWYRSEDIDARLTVELLLGEL</sequence>
<evidence type="ECO:0008006" key="4">
    <source>
        <dbReference type="Google" id="ProtNLM"/>
    </source>
</evidence>
<dbReference type="PANTHER" id="PTHR36156">
    <property type="entry name" value="SLR2101 PROTEIN"/>
    <property type="match status" value="1"/>
</dbReference>
<dbReference type="PANTHER" id="PTHR36156:SF2">
    <property type="entry name" value="CUPIN TYPE-2 DOMAIN-CONTAINING PROTEIN"/>
    <property type="match status" value="1"/>
</dbReference>
<evidence type="ECO:0000256" key="1">
    <source>
        <dbReference type="SAM" id="MobiDB-lite"/>
    </source>
</evidence>
<organism evidence="2 3">
    <name type="scientific">Cerrena zonata</name>
    <dbReference type="NCBI Taxonomy" id="2478898"/>
    <lineage>
        <taxon>Eukaryota</taxon>
        <taxon>Fungi</taxon>
        <taxon>Dikarya</taxon>
        <taxon>Basidiomycota</taxon>
        <taxon>Agaricomycotina</taxon>
        <taxon>Agaricomycetes</taxon>
        <taxon>Polyporales</taxon>
        <taxon>Cerrenaceae</taxon>
        <taxon>Cerrena</taxon>
    </lineage>
</organism>
<dbReference type="InterPro" id="IPR011051">
    <property type="entry name" value="RmlC_Cupin_sf"/>
</dbReference>
<dbReference type="EMBL" id="JASBNA010000005">
    <property type="protein sequence ID" value="KAK7692019.1"/>
    <property type="molecule type" value="Genomic_DNA"/>
</dbReference>
<dbReference type="SUPFAM" id="SSF51182">
    <property type="entry name" value="RmlC-like cupins"/>
    <property type="match status" value="1"/>
</dbReference>
<dbReference type="InterPro" id="IPR047142">
    <property type="entry name" value="OryJ/VirC-like"/>
</dbReference>
<keyword evidence="3" id="KW-1185">Reference proteome</keyword>
<evidence type="ECO:0000313" key="3">
    <source>
        <dbReference type="Proteomes" id="UP001385951"/>
    </source>
</evidence>
<proteinExistence type="predicted"/>
<dbReference type="AlphaFoldDB" id="A0AAW0GR36"/>
<accession>A0AAW0GR36</accession>